<evidence type="ECO:0000256" key="1">
    <source>
        <dbReference type="SAM" id="MobiDB-lite"/>
    </source>
</evidence>
<reference evidence="3" key="1">
    <citation type="journal article" date="2010" name="Science">
        <title>Signatures of adaptation to obligate biotrophy in the Hyaloperonospora arabidopsidis genome.</title>
        <authorList>
            <person name="Baxter L."/>
            <person name="Tripathy S."/>
            <person name="Ishaque N."/>
            <person name="Boot N."/>
            <person name="Cabral A."/>
            <person name="Kemen E."/>
            <person name="Thines M."/>
            <person name="Ah-Fong A."/>
            <person name="Anderson R."/>
            <person name="Badejoko W."/>
            <person name="Bittner-Eddy P."/>
            <person name="Boore J.L."/>
            <person name="Chibucos M.C."/>
            <person name="Coates M."/>
            <person name="Dehal P."/>
            <person name="Delehaunty K."/>
            <person name="Dong S."/>
            <person name="Downton P."/>
            <person name="Dumas B."/>
            <person name="Fabro G."/>
            <person name="Fronick C."/>
            <person name="Fuerstenberg S.I."/>
            <person name="Fulton L."/>
            <person name="Gaulin E."/>
            <person name="Govers F."/>
            <person name="Hughes L."/>
            <person name="Humphray S."/>
            <person name="Jiang R.H."/>
            <person name="Judelson H."/>
            <person name="Kamoun S."/>
            <person name="Kyung K."/>
            <person name="Meijer H."/>
            <person name="Minx P."/>
            <person name="Morris P."/>
            <person name="Nelson J."/>
            <person name="Phuntumart V."/>
            <person name="Qutob D."/>
            <person name="Rehmany A."/>
            <person name="Rougon-Cardoso A."/>
            <person name="Ryden P."/>
            <person name="Torto-Alalibo T."/>
            <person name="Studholme D."/>
            <person name="Wang Y."/>
            <person name="Win J."/>
            <person name="Wood J."/>
            <person name="Clifton S.W."/>
            <person name="Rogers J."/>
            <person name="Van den Ackerveken G."/>
            <person name="Jones J.D."/>
            <person name="McDowell J.M."/>
            <person name="Beynon J."/>
            <person name="Tyler B.M."/>
        </authorList>
    </citation>
    <scope>NUCLEOTIDE SEQUENCE [LARGE SCALE GENOMIC DNA]</scope>
    <source>
        <strain evidence="3">Emoy2</strain>
    </source>
</reference>
<name>M4BH78_HYAAE</name>
<evidence type="ECO:0000313" key="3">
    <source>
        <dbReference type="Proteomes" id="UP000011713"/>
    </source>
</evidence>
<evidence type="ECO:0000313" key="2">
    <source>
        <dbReference type="EnsemblProtists" id="HpaP805754"/>
    </source>
</evidence>
<reference evidence="2" key="2">
    <citation type="submission" date="2015-06" db="UniProtKB">
        <authorList>
            <consortium name="EnsemblProtists"/>
        </authorList>
    </citation>
    <scope>IDENTIFICATION</scope>
    <source>
        <strain evidence="2">Emoy2</strain>
    </source>
</reference>
<accession>M4BH78</accession>
<organism evidence="2 3">
    <name type="scientific">Hyaloperonospora arabidopsidis (strain Emoy2)</name>
    <name type="common">Downy mildew agent</name>
    <name type="synonym">Peronospora arabidopsidis</name>
    <dbReference type="NCBI Taxonomy" id="559515"/>
    <lineage>
        <taxon>Eukaryota</taxon>
        <taxon>Sar</taxon>
        <taxon>Stramenopiles</taxon>
        <taxon>Oomycota</taxon>
        <taxon>Peronosporomycetes</taxon>
        <taxon>Peronosporales</taxon>
        <taxon>Peronosporaceae</taxon>
        <taxon>Hyaloperonospora</taxon>
    </lineage>
</organism>
<feature type="region of interest" description="Disordered" evidence="1">
    <location>
        <begin position="1"/>
        <end position="20"/>
    </location>
</feature>
<dbReference type="Proteomes" id="UP000011713">
    <property type="component" value="Unassembled WGS sequence"/>
</dbReference>
<sequence length="82" mass="9142">MVGIMLSQESSGTIATRQPGYQAFSERGKIRRSTGVLQQVHEARYQAQCKVFNMDETGSSQTSRQTKVVVFKGSRNVRSKSD</sequence>
<protein>
    <submittedName>
        <fullName evidence="2">Uncharacterized protein</fullName>
    </submittedName>
</protein>
<dbReference type="HOGENOM" id="CLU_2563310_0_0_1"/>
<dbReference type="VEuPathDB" id="FungiDB:HpaG805754"/>
<dbReference type="EnsemblProtists" id="HpaT805754">
    <property type="protein sequence ID" value="HpaP805754"/>
    <property type="gene ID" value="HpaG805754"/>
</dbReference>
<proteinExistence type="predicted"/>
<keyword evidence="3" id="KW-1185">Reference proteome</keyword>
<dbReference type="AlphaFoldDB" id="M4BH78"/>
<dbReference type="EMBL" id="JH598254">
    <property type="status" value="NOT_ANNOTATED_CDS"/>
    <property type="molecule type" value="Genomic_DNA"/>
</dbReference>
<feature type="compositionally biased region" description="Polar residues" evidence="1">
    <location>
        <begin position="7"/>
        <end position="16"/>
    </location>
</feature>
<dbReference type="InParanoid" id="M4BH78"/>